<keyword evidence="3" id="KW-0779">Telomere</keyword>
<feature type="region of interest" description="Disordered" evidence="4">
    <location>
        <begin position="311"/>
        <end position="593"/>
    </location>
</feature>
<evidence type="ECO:0000256" key="4">
    <source>
        <dbReference type="SAM" id="MobiDB-lite"/>
    </source>
</evidence>
<dbReference type="SUPFAM" id="SSF50249">
    <property type="entry name" value="Nucleic acid-binding proteins"/>
    <property type="match status" value="1"/>
</dbReference>
<keyword evidence="7" id="KW-1185">Reference proteome</keyword>
<name>A0AAV9HAN1_9PEZI</name>
<sequence>MTAEPSEPELYPQYCFHLSPTINRWCHFRAADIIRLTSHPGFQGQDIYFHLNHPIKWVRICGIVVDHREIAGRQIYTIDDSSGTAIDCVVNLPRSSQGPAPIVGTPEWNCKAREDAAGWKLASVDAPIDVGHILDVRGSVNVFRDQKQIIPDKIKHVRTTEQEALFWGKVAQLRSDVLDRPWVLDTKVVRKLRREEEGMQLRRHETGLEKHHTKRKRDAADLEDPAHPRRRNHETGLEPSNKRRDVGEKEKSLGARARNQQTGLEPAIKRSKGTAEKNLDNPDPRGFGTGLEPTTSIRRVEKHQVLLVARPRNPKTGLEPTGPETDAETVSETSGTHHGYREPKLGSMAKTDEVDEEGKPHRSHPRNTGFEKQGVKKNQEEVLESQYRIRVTGLEKKAPSDTKGEAAVVANLRGPEPVLKLQTTTAMKTDDSKPLTSRSRITELERQPLQSTQEDGWPSSLEGQNQWSQPNDKPSSRRQRLTGLERQNKLRREIDANADSQRHLPTGLESRRRRRLEEDEVRPQNHMERQAGVEARREKGKEGLTRLLSSRDRAAGLDRKGGQKSADSQSIEEDEDHGGQGNPDGWNINIGRKQVLVRGRTRTTGLERRVKTVTRVQPVTSRYDVTD</sequence>
<gene>
    <name evidence="6" type="ORF">QBC42DRAFT_300834</name>
</gene>
<reference evidence="6" key="1">
    <citation type="journal article" date="2023" name="Mol. Phylogenet. Evol.">
        <title>Genome-scale phylogeny and comparative genomics of the fungal order Sordariales.</title>
        <authorList>
            <person name="Hensen N."/>
            <person name="Bonometti L."/>
            <person name="Westerberg I."/>
            <person name="Brannstrom I.O."/>
            <person name="Guillou S."/>
            <person name="Cros-Aarteil S."/>
            <person name="Calhoun S."/>
            <person name="Haridas S."/>
            <person name="Kuo A."/>
            <person name="Mondo S."/>
            <person name="Pangilinan J."/>
            <person name="Riley R."/>
            <person name="LaButti K."/>
            <person name="Andreopoulos B."/>
            <person name="Lipzen A."/>
            <person name="Chen C."/>
            <person name="Yan M."/>
            <person name="Daum C."/>
            <person name="Ng V."/>
            <person name="Clum A."/>
            <person name="Steindorff A."/>
            <person name="Ohm R.A."/>
            <person name="Martin F."/>
            <person name="Silar P."/>
            <person name="Natvig D.O."/>
            <person name="Lalanne C."/>
            <person name="Gautier V."/>
            <person name="Ament-Velasquez S.L."/>
            <person name="Kruys A."/>
            <person name="Hutchinson M.I."/>
            <person name="Powell A.J."/>
            <person name="Barry K."/>
            <person name="Miller A.N."/>
            <person name="Grigoriev I.V."/>
            <person name="Debuchy R."/>
            <person name="Gladieux P."/>
            <person name="Hiltunen Thoren M."/>
            <person name="Johannesson H."/>
        </authorList>
    </citation>
    <scope>NUCLEOTIDE SEQUENCE</scope>
    <source>
        <strain evidence="6">PSN324</strain>
    </source>
</reference>
<dbReference type="InterPro" id="IPR018856">
    <property type="entry name" value="Stn1_N"/>
</dbReference>
<dbReference type="GO" id="GO:0000781">
    <property type="term" value="C:chromosome, telomeric region"/>
    <property type="evidence" value="ECO:0007669"/>
    <property type="project" value="UniProtKB-SubCell"/>
</dbReference>
<dbReference type="Proteomes" id="UP001321749">
    <property type="component" value="Unassembled WGS sequence"/>
</dbReference>
<dbReference type="EMBL" id="MU865095">
    <property type="protein sequence ID" value="KAK4457841.1"/>
    <property type="molecule type" value="Genomic_DNA"/>
</dbReference>
<comment type="subcellular location">
    <subcellularLocation>
        <location evidence="1">Chromosome</location>
        <location evidence="1">Telomere</location>
    </subcellularLocation>
</comment>
<evidence type="ECO:0000313" key="6">
    <source>
        <dbReference type="EMBL" id="KAK4457841.1"/>
    </source>
</evidence>
<dbReference type="InterPro" id="IPR012340">
    <property type="entry name" value="NA-bd_OB-fold"/>
</dbReference>
<feature type="domain" description="CST complex subunit Stn1 N-terminal" evidence="5">
    <location>
        <begin position="39"/>
        <end position="90"/>
    </location>
</feature>
<feature type="compositionally biased region" description="Basic and acidic residues" evidence="4">
    <location>
        <begin position="486"/>
        <end position="495"/>
    </location>
</feature>
<evidence type="ECO:0000313" key="7">
    <source>
        <dbReference type="Proteomes" id="UP001321749"/>
    </source>
</evidence>
<organism evidence="6 7">
    <name type="scientific">Cladorrhinum samala</name>
    <dbReference type="NCBI Taxonomy" id="585594"/>
    <lineage>
        <taxon>Eukaryota</taxon>
        <taxon>Fungi</taxon>
        <taxon>Dikarya</taxon>
        <taxon>Ascomycota</taxon>
        <taxon>Pezizomycotina</taxon>
        <taxon>Sordariomycetes</taxon>
        <taxon>Sordariomycetidae</taxon>
        <taxon>Sordariales</taxon>
        <taxon>Podosporaceae</taxon>
        <taxon>Cladorrhinum</taxon>
    </lineage>
</organism>
<feature type="compositionally biased region" description="Basic and acidic residues" evidence="4">
    <location>
        <begin position="515"/>
        <end position="561"/>
    </location>
</feature>
<dbReference type="Gene3D" id="2.40.50.140">
    <property type="entry name" value="Nucleic acid-binding proteins"/>
    <property type="match status" value="1"/>
</dbReference>
<reference evidence="6" key="2">
    <citation type="submission" date="2023-06" db="EMBL/GenBank/DDBJ databases">
        <authorList>
            <consortium name="Lawrence Berkeley National Laboratory"/>
            <person name="Mondo S.J."/>
            <person name="Hensen N."/>
            <person name="Bonometti L."/>
            <person name="Westerberg I."/>
            <person name="Brannstrom I.O."/>
            <person name="Guillou S."/>
            <person name="Cros-Aarteil S."/>
            <person name="Calhoun S."/>
            <person name="Haridas S."/>
            <person name="Kuo A."/>
            <person name="Pangilinan J."/>
            <person name="Riley R."/>
            <person name="Labutti K."/>
            <person name="Andreopoulos B."/>
            <person name="Lipzen A."/>
            <person name="Chen C."/>
            <person name="Yanf M."/>
            <person name="Daum C."/>
            <person name="Ng V."/>
            <person name="Clum A."/>
            <person name="Steindorff A."/>
            <person name="Ohm R."/>
            <person name="Martin F."/>
            <person name="Silar P."/>
            <person name="Natvig D."/>
            <person name="Lalanne C."/>
            <person name="Gautier V."/>
            <person name="Ament-Velasquez S.L."/>
            <person name="Kruys A."/>
            <person name="Hutchinson M.I."/>
            <person name="Powell A.J."/>
            <person name="Barry K."/>
            <person name="Miller A.N."/>
            <person name="Grigoriev I.V."/>
            <person name="Debuchy R."/>
            <person name="Gladieux P."/>
            <person name="Thoren M.H."/>
            <person name="Johannesson H."/>
        </authorList>
    </citation>
    <scope>NUCLEOTIDE SEQUENCE</scope>
    <source>
        <strain evidence="6">PSN324</strain>
    </source>
</reference>
<evidence type="ECO:0000256" key="2">
    <source>
        <dbReference type="ARBA" id="ARBA00022454"/>
    </source>
</evidence>
<protein>
    <recommendedName>
        <fullName evidence="5">CST complex subunit Stn1 N-terminal domain-containing protein</fullName>
    </recommendedName>
</protein>
<feature type="compositionally biased region" description="Basic and acidic residues" evidence="4">
    <location>
        <begin position="393"/>
        <end position="404"/>
    </location>
</feature>
<evidence type="ECO:0000256" key="1">
    <source>
        <dbReference type="ARBA" id="ARBA00004574"/>
    </source>
</evidence>
<evidence type="ECO:0000256" key="3">
    <source>
        <dbReference type="ARBA" id="ARBA00022895"/>
    </source>
</evidence>
<feature type="compositionally biased region" description="Polar residues" evidence="4">
    <location>
        <begin position="461"/>
        <end position="473"/>
    </location>
</feature>
<comment type="caution">
    <text evidence="6">The sequence shown here is derived from an EMBL/GenBank/DDBJ whole genome shotgun (WGS) entry which is preliminary data.</text>
</comment>
<feature type="region of interest" description="Disordered" evidence="4">
    <location>
        <begin position="200"/>
        <end position="298"/>
    </location>
</feature>
<keyword evidence="2" id="KW-0158">Chromosome</keyword>
<proteinExistence type="predicted"/>
<feature type="compositionally biased region" description="Basic and acidic residues" evidence="4">
    <location>
        <begin position="273"/>
        <end position="283"/>
    </location>
</feature>
<feature type="compositionally biased region" description="Basic and acidic residues" evidence="4">
    <location>
        <begin position="218"/>
        <end position="253"/>
    </location>
</feature>
<dbReference type="Pfam" id="PF10451">
    <property type="entry name" value="Stn1"/>
    <property type="match status" value="1"/>
</dbReference>
<feature type="compositionally biased region" description="Basic and acidic residues" evidence="4">
    <location>
        <begin position="200"/>
        <end position="210"/>
    </location>
</feature>
<accession>A0AAV9HAN1</accession>
<evidence type="ECO:0000259" key="5">
    <source>
        <dbReference type="Pfam" id="PF10451"/>
    </source>
</evidence>
<dbReference type="AlphaFoldDB" id="A0AAV9HAN1"/>